<feature type="region of interest" description="Disordered" evidence="1">
    <location>
        <begin position="1"/>
        <end position="31"/>
    </location>
</feature>
<dbReference type="RefSeq" id="WP_179540483.1">
    <property type="nucleotide sequence ID" value="NZ_BAAALL010000010.1"/>
</dbReference>
<accession>A0A7Z0GL94</accession>
<keyword evidence="4" id="KW-1185">Reference proteome</keyword>
<dbReference type="InterPro" id="IPR036691">
    <property type="entry name" value="Endo/exonu/phosph_ase_sf"/>
</dbReference>
<dbReference type="GO" id="GO:0003824">
    <property type="term" value="F:catalytic activity"/>
    <property type="evidence" value="ECO:0007669"/>
    <property type="project" value="InterPro"/>
</dbReference>
<comment type="caution">
    <text evidence="3">The sequence shown here is derived from an EMBL/GenBank/DDBJ whole genome shotgun (WGS) entry which is preliminary data.</text>
</comment>
<sequence length="321" mass="35099">MTADEHHEHDETDLEETMTSPTSPATPTALTAETDRPALRLFCWNLWFGGEKVNLGRHKQVDVLRGQQIDLLFLQECWGDAGGRLGRTLGMTVAQQSWDNAVLAAGGVRLLGTGTAPYATAAIAQTRVGEVLAWSVHLAPQDYGPYRSAELPERPDAVFAQEGELTRDQQAQQVLAETDRILTEHGDMPVIIAGDFNVPSPVDWEGTDRPAADWPATRRLIDAGYTDAFRAVHPDPVRTPGRSWSQIHTLTDEPRDRIDFIYVRGLDVLAADHLGGAADGEDAPDDQGFVEYGGVCRHIPDHEDNEFPSDHLAVRAVVAAG</sequence>
<evidence type="ECO:0000313" key="4">
    <source>
        <dbReference type="Proteomes" id="UP000535437"/>
    </source>
</evidence>
<name>A0A7Z0GL94_9MICC</name>
<feature type="compositionally biased region" description="Low complexity" evidence="1">
    <location>
        <begin position="17"/>
        <end position="31"/>
    </location>
</feature>
<dbReference type="Proteomes" id="UP000535437">
    <property type="component" value="Unassembled WGS sequence"/>
</dbReference>
<dbReference type="SUPFAM" id="SSF56219">
    <property type="entry name" value="DNase I-like"/>
    <property type="match status" value="1"/>
</dbReference>
<dbReference type="Gene3D" id="3.60.10.10">
    <property type="entry name" value="Endonuclease/exonuclease/phosphatase"/>
    <property type="match status" value="1"/>
</dbReference>
<evidence type="ECO:0000313" key="3">
    <source>
        <dbReference type="EMBL" id="NYJ76933.1"/>
    </source>
</evidence>
<gene>
    <name evidence="3" type="ORF">HNR09_000344</name>
</gene>
<dbReference type="PANTHER" id="PTHR41349">
    <property type="match status" value="1"/>
</dbReference>
<proteinExistence type="predicted"/>
<dbReference type="PANTHER" id="PTHR41349:SF1">
    <property type="entry name" value="PROTEIN CBG08683"/>
    <property type="match status" value="1"/>
</dbReference>
<feature type="domain" description="Endonuclease/exonuclease/phosphatase" evidence="2">
    <location>
        <begin position="44"/>
        <end position="311"/>
    </location>
</feature>
<reference evidence="3 4" key="1">
    <citation type="submission" date="2020-07" db="EMBL/GenBank/DDBJ databases">
        <title>Sequencing the genomes of 1000 actinobacteria strains.</title>
        <authorList>
            <person name="Klenk H.-P."/>
        </authorList>
    </citation>
    <scope>NUCLEOTIDE SEQUENCE [LARGE SCALE GENOMIC DNA]</scope>
    <source>
        <strain evidence="3 4">DSM 15475</strain>
    </source>
</reference>
<organism evidence="3 4">
    <name type="scientific">Nesterenkonia xinjiangensis</name>
    <dbReference type="NCBI Taxonomy" id="225327"/>
    <lineage>
        <taxon>Bacteria</taxon>
        <taxon>Bacillati</taxon>
        <taxon>Actinomycetota</taxon>
        <taxon>Actinomycetes</taxon>
        <taxon>Micrococcales</taxon>
        <taxon>Micrococcaceae</taxon>
        <taxon>Nesterenkonia</taxon>
    </lineage>
</organism>
<dbReference type="InterPro" id="IPR005135">
    <property type="entry name" value="Endo/exonuclease/phosphatase"/>
</dbReference>
<dbReference type="Pfam" id="PF03372">
    <property type="entry name" value="Exo_endo_phos"/>
    <property type="match status" value="1"/>
</dbReference>
<evidence type="ECO:0000259" key="2">
    <source>
        <dbReference type="Pfam" id="PF03372"/>
    </source>
</evidence>
<dbReference type="EMBL" id="JACCFY010000001">
    <property type="protein sequence ID" value="NYJ76933.1"/>
    <property type="molecule type" value="Genomic_DNA"/>
</dbReference>
<protein>
    <recommendedName>
        <fullName evidence="2">Endonuclease/exonuclease/phosphatase domain-containing protein</fullName>
    </recommendedName>
</protein>
<dbReference type="AlphaFoldDB" id="A0A7Z0GL94"/>
<feature type="compositionally biased region" description="Basic and acidic residues" evidence="1">
    <location>
        <begin position="1"/>
        <end position="10"/>
    </location>
</feature>
<evidence type="ECO:0000256" key="1">
    <source>
        <dbReference type="SAM" id="MobiDB-lite"/>
    </source>
</evidence>